<evidence type="ECO:0000313" key="1">
    <source>
        <dbReference type="EMBL" id="KZT23336.1"/>
    </source>
</evidence>
<sequence length="557" mass="63804">MSTTMATISSIPAETLSEIFLYHVAVNTIDPLRRGWSYKWAQLRLVCHAWNEVLNYAMFWKNVPVTSPRAMELVLAHSVQTDLYMRGLVTSAVEQADRRKLALMLGSAGRIKELDLWVSEEVIRAFNAPTLEIKRLALKKVPGSNVAPGQDPSTLLIRFQSPALKTLTLENFIWKEIKPMFNDVIEDLTLDELRGIRLQEFITTMQGMKNLRRLDTNRDNWSALQYALPGGIEELSIRGQRRIDGDSFLEALDTLPNLVRLNLESGLTPPFDDPPTHTLAGLESISCMVGRSEDVKCLTFIAAPTLRHIQLQSSGMCHETDEDHRRTLRLVQPLLDQVVRNCPPRTAQFRSSPQYLCIAFTKEPTALVQPDEGIHLKLSMEFRHGMLNFMTTFFKDILERIENVYISDGDYCEKTNLKAWHKVFRVMHNVRSLHLERKGAKVMPEGLHHYEEDGICHTVFPKLEALFLDDVQFCPQRRKNQGARFSTAKTKKRSFIADLKRSFKLRDAAQNENNLTQEDRTLFQLVISNATRLYPSDVEALKKLGVEVVWDSITRRK</sequence>
<dbReference type="Gene3D" id="3.80.10.10">
    <property type="entry name" value="Ribonuclease Inhibitor"/>
    <property type="match status" value="1"/>
</dbReference>
<evidence type="ECO:0000313" key="2">
    <source>
        <dbReference type="Proteomes" id="UP000076761"/>
    </source>
</evidence>
<evidence type="ECO:0008006" key="3">
    <source>
        <dbReference type="Google" id="ProtNLM"/>
    </source>
</evidence>
<keyword evidence="2" id="KW-1185">Reference proteome</keyword>
<dbReference type="EMBL" id="KV425586">
    <property type="protein sequence ID" value="KZT23336.1"/>
    <property type="molecule type" value="Genomic_DNA"/>
</dbReference>
<reference evidence="1 2" key="1">
    <citation type="journal article" date="2016" name="Mol. Biol. Evol.">
        <title>Comparative Genomics of Early-Diverging Mushroom-Forming Fungi Provides Insights into the Origins of Lignocellulose Decay Capabilities.</title>
        <authorList>
            <person name="Nagy L.G."/>
            <person name="Riley R."/>
            <person name="Tritt A."/>
            <person name="Adam C."/>
            <person name="Daum C."/>
            <person name="Floudas D."/>
            <person name="Sun H."/>
            <person name="Yadav J.S."/>
            <person name="Pangilinan J."/>
            <person name="Larsson K.H."/>
            <person name="Matsuura K."/>
            <person name="Barry K."/>
            <person name="Labutti K."/>
            <person name="Kuo R."/>
            <person name="Ohm R.A."/>
            <person name="Bhattacharya S.S."/>
            <person name="Shirouzu T."/>
            <person name="Yoshinaga Y."/>
            <person name="Martin F.M."/>
            <person name="Grigoriev I.V."/>
            <person name="Hibbett D.S."/>
        </authorList>
    </citation>
    <scope>NUCLEOTIDE SEQUENCE [LARGE SCALE GENOMIC DNA]</scope>
    <source>
        <strain evidence="1 2">HHB14362 ss-1</strain>
    </source>
</reference>
<dbReference type="AlphaFoldDB" id="A0A165R5H9"/>
<organism evidence="1 2">
    <name type="scientific">Neolentinus lepideus HHB14362 ss-1</name>
    <dbReference type="NCBI Taxonomy" id="1314782"/>
    <lineage>
        <taxon>Eukaryota</taxon>
        <taxon>Fungi</taxon>
        <taxon>Dikarya</taxon>
        <taxon>Basidiomycota</taxon>
        <taxon>Agaricomycotina</taxon>
        <taxon>Agaricomycetes</taxon>
        <taxon>Gloeophyllales</taxon>
        <taxon>Gloeophyllaceae</taxon>
        <taxon>Neolentinus</taxon>
    </lineage>
</organism>
<proteinExistence type="predicted"/>
<accession>A0A165R5H9</accession>
<dbReference type="InParanoid" id="A0A165R5H9"/>
<dbReference type="SUPFAM" id="SSF52047">
    <property type="entry name" value="RNI-like"/>
    <property type="match status" value="1"/>
</dbReference>
<dbReference type="Proteomes" id="UP000076761">
    <property type="component" value="Unassembled WGS sequence"/>
</dbReference>
<protein>
    <recommendedName>
        <fullName evidence="3">F-box domain-containing protein</fullName>
    </recommendedName>
</protein>
<dbReference type="OrthoDB" id="10461663at2759"/>
<gene>
    <name evidence="1" type="ORF">NEOLEDRAFT_1170843</name>
</gene>
<name>A0A165R5H9_9AGAM</name>
<dbReference type="InterPro" id="IPR032675">
    <property type="entry name" value="LRR_dom_sf"/>
</dbReference>